<dbReference type="VEuPathDB" id="FungiDB:B1J91_B00440g"/>
<dbReference type="OrthoDB" id="4096201at2759"/>
<dbReference type="VEuPathDB" id="FungiDB:CAGL0B00440g"/>
<dbReference type="EMBL" id="LLZZ01000180">
    <property type="protein sequence ID" value="KTA95816.1"/>
    <property type="molecule type" value="Genomic_DNA"/>
</dbReference>
<gene>
    <name evidence="1" type="ORF">AO440_000191</name>
    <name evidence="2" type="ORF">AO440_005743</name>
</gene>
<dbReference type="VEuPathDB" id="FungiDB:GWK60_B00275"/>
<proteinExistence type="predicted"/>
<organism evidence="2 3">
    <name type="scientific">Candida glabrata</name>
    <name type="common">Yeast</name>
    <name type="synonym">Torulopsis glabrata</name>
    <dbReference type="NCBI Taxonomy" id="5478"/>
    <lineage>
        <taxon>Eukaryota</taxon>
        <taxon>Fungi</taxon>
        <taxon>Dikarya</taxon>
        <taxon>Ascomycota</taxon>
        <taxon>Saccharomycotina</taxon>
        <taxon>Saccharomycetes</taxon>
        <taxon>Saccharomycetales</taxon>
        <taxon>Saccharomycetaceae</taxon>
        <taxon>Nakaseomyces</taxon>
    </lineage>
</organism>
<evidence type="ECO:0000313" key="3">
    <source>
        <dbReference type="Proteomes" id="UP000054886"/>
    </source>
</evidence>
<dbReference type="EMBL" id="LLZZ01000007">
    <property type="protein sequence ID" value="KTB13644.1"/>
    <property type="molecule type" value="Genomic_DNA"/>
</dbReference>
<dbReference type="AlphaFoldDB" id="A0A0W0DP53"/>
<accession>A0A0W0DP53</accession>
<protein>
    <submittedName>
        <fullName evidence="2">Uncharacterized protein</fullName>
    </submittedName>
</protein>
<evidence type="ECO:0000313" key="2">
    <source>
        <dbReference type="EMBL" id="KTB13644.1"/>
    </source>
</evidence>
<dbReference type="Proteomes" id="UP000054886">
    <property type="component" value="Unassembled WGS sequence"/>
</dbReference>
<evidence type="ECO:0000313" key="1">
    <source>
        <dbReference type="EMBL" id="KTA95816.1"/>
    </source>
</evidence>
<name>A0A0W0DP53_CANGB</name>
<comment type="caution">
    <text evidence="2">The sequence shown here is derived from an EMBL/GenBank/DDBJ whole genome shotgun (WGS) entry which is preliminary data.</text>
</comment>
<dbReference type="VEuPathDB" id="FungiDB:GVI51_B00275"/>
<reference evidence="2 3" key="1">
    <citation type="submission" date="2015-10" db="EMBL/GenBank/DDBJ databases">
        <title>Draft genomes sequences of Candida glabrata isolates 1A, 1B, 2A, 2B, 3A and 3B.</title>
        <authorList>
            <person name="Haavelsrud O.E."/>
            <person name="Gaustad P."/>
        </authorList>
    </citation>
    <scope>NUCLEOTIDE SEQUENCE [LARGE SCALE GENOMIC DNA]</scope>
    <source>
        <strain evidence="2">910700640</strain>
    </source>
</reference>
<sequence>MAFSINNSTCHFTINKKTHGTVRFLEQESDDEDYHYATGLLKKRKSVSTPRTVDMLINSNSNGASHISSTITPCPTPDPFKKRVEDEVFFQDIPQSPVSMASSTPEVPRDDIVARERCFDFIVQSIDEVWARYVDSSSTAETKTYYLRSGGNNLNSADSSFQSTSDDSSCFEDDVEVSEEDGYNSEVTSCTEFDESNIKSLQSLKYRLTNAKNDLELNYDSPDLTDSMEFWRRWDMIKYSAVELMEDDDDDELIESVIEELERGRSVGL</sequence>